<keyword evidence="7" id="KW-1185">Reference proteome</keyword>
<name>A0AAD5YQV3_9AGAR</name>
<feature type="region of interest" description="Disordered" evidence="3">
    <location>
        <begin position="683"/>
        <end position="758"/>
    </location>
</feature>
<feature type="compositionally biased region" description="Polar residues" evidence="3">
    <location>
        <begin position="906"/>
        <end position="922"/>
    </location>
</feature>
<feature type="region of interest" description="Disordered" evidence="3">
    <location>
        <begin position="575"/>
        <end position="622"/>
    </location>
</feature>
<dbReference type="PANTHER" id="PTHR46093:SF18">
    <property type="entry name" value="FIBRONECTIN TYPE-III DOMAIN-CONTAINING PROTEIN"/>
    <property type="match status" value="1"/>
</dbReference>
<accession>A0AAD5YQV3</accession>
<evidence type="ECO:0000313" key="7">
    <source>
        <dbReference type="Proteomes" id="UP001213000"/>
    </source>
</evidence>
<evidence type="ECO:0000313" key="6">
    <source>
        <dbReference type="EMBL" id="KAJ3568723.1"/>
    </source>
</evidence>
<keyword evidence="2" id="KW-0677">Repeat</keyword>
<sequence>MNYRHSRQFRRLLSSLHLVFLLSGNSSGAFRPEARWAQASLVINDALFVYSGKSDPFNSYSYTSAPNVNDLLYLPLSQSFDPANPPWQLLSSSSEPSTSQGPALAWHTLSAFNTTGALLFGGEPGPNSQPPTLVQPDSAALLDLSNNAQPVWYPQATSWGGEPIRRIYHSSATAPSGVVYIIGGQKADGSGIGLSDHYAFNPQTLTFSQLPTQNGPPAIYGHASIMTPDGQLIVFGGASQDSLSPLSTVWALDTTQETLAWSQLEVVNSTVPTPRRGFAATAIGSGKILIQGGSDASLQNNLDDGWVLDTAQNPAVWTPVAQLSQIGARRDHFAICSNGLVIFGFGYSSSGPAPAGIQIFDPSSNSFVSSYTPPSPTTPATQTIPGQTGVPAGTPTHNSGHPGTTGGTVHPTLPTGTVDPGSDDGHKSVPVAAIAVGTTLGVLGAVVVGVIAVLYLRRHQRRNYEGSFLIIGNDEDGGNSSLHAGSTIPVATMYSGNGTTGGRWGNGVLGAALGIAGTLTTAVKQRNARDTYQRRDMLADEDTREFGEWYNARRRDGTAGSSFSLRSILGARFRSREPSTYSRGSGGHRHEKTDPFSDGTSLMHDQEPSTPGFEAEMRPHNRRETSYLSTSSYSYIDPFADPMDEKAITHDSNEYEPTSTVNAISRSPPPLSTVRIVPPAMMTGHPLSPLSEHTSNTSLLSNSNDHTLSSSLLDSREAPLDTVTSHTTLPTAVDPSPSTITTKSSVESTRSPPALPSTIIPASVSVANIRRSDSWWSKFYRTSFLDRGSAIRSSAISEFRDPNPPPALDPISESSSHGSPPKRQASDESPAGNTKAYVVDPGASVTSLRTTDTERIERMAGVMDVAQRVRMRSQRTTGSVSSGLSTDTQATNRDGAQDEFGGMSTDDPSSTLVPRLPLSTTPALPFSPPAELKSLVTGSLASPVSADKTRSPDILSPSSPSAGLGSPGPSVAARVRMYERRMSQDQEIPLPTNTRQHEERSPTKGRVSVDYGFVPRPNLFIANPDHRNSRSSDS</sequence>
<keyword evidence="4" id="KW-0812">Transmembrane</keyword>
<feature type="region of interest" description="Disordered" evidence="3">
    <location>
        <begin position="869"/>
        <end position="1011"/>
    </location>
</feature>
<evidence type="ECO:0000256" key="3">
    <source>
        <dbReference type="SAM" id="MobiDB-lite"/>
    </source>
</evidence>
<feature type="chain" id="PRO_5041992054" description="Galactose oxidase" evidence="5">
    <location>
        <begin position="29"/>
        <end position="1034"/>
    </location>
</feature>
<evidence type="ECO:0000256" key="1">
    <source>
        <dbReference type="ARBA" id="ARBA00022441"/>
    </source>
</evidence>
<feature type="compositionally biased region" description="Polar residues" evidence="3">
    <location>
        <begin position="874"/>
        <end position="894"/>
    </location>
</feature>
<keyword evidence="5" id="KW-0732">Signal</keyword>
<feature type="region of interest" description="Disordered" evidence="3">
    <location>
        <begin position="796"/>
        <end position="852"/>
    </location>
</feature>
<proteinExistence type="predicted"/>
<keyword evidence="4" id="KW-1133">Transmembrane helix</keyword>
<evidence type="ECO:0000256" key="4">
    <source>
        <dbReference type="SAM" id="Phobius"/>
    </source>
</evidence>
<feature type="compositionally biased region" description="Low complexity" evidence="3">
    <location>
        <begin position="407"/>
        <end position="418"/>
    </location>
</feature>
<reference evidence="6" key="1">
    <citation type="submission" date="2022-07" db="EMBL/GenBank/DDBJ databases">
        <title>Genome Sequence of Leucocoprinus birnbaumii.</title>
        <authorList>
            <person name="Buettner E."/>
        </authorList>
    </citation>
    <scope>NUCLEOTIDE SEQUENCE</scope>
    <source>
        <strain evidence="6">VT141</strain>
    </source>
</reference>
<gene>
    <name evidence="6" type="ORF">NP233_g5529</name>
</gene>
<dbReference type="SUPFAM" id="SSF117281">
    <property type="entry name" value="Kelch motif"/>
    <property type="match status" value="1"/>
</dbReference>
<keyword evidence="1" id="KW-0880">Kelch repeat</keyword>
<feature type="region of interest" description="Disordered" evidence="3">
    <location>
        <begin position="368"/>
        <end position="424"/>
    </location>
</feature>
<comment type="caution">
    <text evidence="6">The sequence shown here is derived from an EMBL/GenBank/DDBJ whole genome shotgun (WGS) entry which is preliminary data.</text>
</comment>
<evidence type="ECO:0000256" key="5">
    <source>
        <dbReference type="SAM" id="SignalP"/>
    </source>
</evidence>
<protein>
    <recommendedName>
        <fullName evidence="8">Galactose oxidase</fullName>
    </recommendedName>
</protein>
<dbReference type="Gene3D" id="2.120.10.80">
    <property type="entry name" value="Kelch-type beta propeller"/>
    <property type="match status" value="2"/>
</dbReference>
<feature type="compositionally biased region" description="Low complexity" evidence="3">
    <location>
        <begin position="955"/>
        <end position="973"/>
    </location>
</feature>
<dbReference type="Proteomes" id="UP001213000">
    <property type="component" value="Unassembled WGS sequence"/>
</dbReference>
<dbReference type="EMBL" id="JANIEX010000328">
    <property type="protein sequence ID" value="KAJ3568723.1"/>
    <property type="molecule type" value="Genomic_DNA"/>
</dbReference>
<organism evidence="6 7">
    <name type="scientific">Leucocoprinus birnbaumii</name>
    <dbReference type="NCBI Taxonomy" id="56174"/>
    <lineage>
        <taxon>Eukaryota</taxon>
        <taxon>Fungi</taxon>
        <taxon>Dikarya</taxon>
        <taxon>Basidiomycota</taxon>
        <taxon>Agaricomycotina</taxon>
        <taxon>Agaricomycetes</taxon>
        <taxon>Agaricomycetidae</taxon>
        <taxon>Agaricales</taxon>
        <taxon>Agaricineae</taxon>
        <taxon>Agaricaceae</taxon>
        <taxon>Leucocoprinus</taxon>
    </lineage>
</organism>
<evidence type="ECO:0008006" key="8">
    <source>
        <dbReference type="Google" id="ProtNLM"/>
    </source>
</evidence>
<feature type="compositionally biased region" description="Polar residues" evidence="3">
    <location>
        <begin position="722"/>
        <end position="751"/>
    </location>
</feature>
<keyword evidence="4" id="KW-0472">Membrane</keyword>
<feature type="signal peptide" evidence="5">
    <location>
        <begin position="1"/>
        <end position="28"/>
    </location>
</feature>
<dbReference type="Pfam" id="PF24681">
    <property type="entry name" value="Kelch_KLHDC2_KLHL20_DRC7"/>
    <property type="match status" value="1"/>
</dbReference>
<dbReference type="PANTHER" id="PTHR46093">
    <property type="entry name" value="ACYL-COA-BINDING DOMAIN-CONTAINING PROTEIN 5"/>
    <property type="match status" value="1"/>
</dbReference>
<dbReference type="InterPro" id="IPR015915">
    <property type="entry name" value="Kelch-typ_b-propeller"/>
</dbReference>
<dbReference type="AlphaFoldDB" id="A0AAD5YQV3"/>
<feature type="transmembrane region" description="Helical" evidence="4">
    <location>
        <begin position="431"/>
        <end position="456"/>
    </location>
</feature>
<evidence type="ECO:0000256" key="2">
    <source>
        <dbReference type="ARBA" id="ARBA00022737"/>
    </source>
</evidence>
<feature type="compositionally biased region" description="Low complexity" evidence="3">
    <location>
        <begin position="690"/>
        <end position="713"/>
    </location>
</feature>